<comment type="similarity">
    <text evidence="1">Belongs to the protein disulfide isomerase family.</text>
</comment>
<dbReference type="SUPFAM" id="SSF52833">
    <property type="entry name" value="Thioredoxin-like"/>
    <property type="match status" value="2"/>
</dbReference>
<dbReference type="Gene3D" id="3.40.30.10">
    <property type="entry name" value="Glutaredoxin"/>
    <property type="match status" value="2"/>
</dbReference>
<dbReference type="GO" id="GO:0005783">
    <property type="term" value="C:endoplasmic reticulum"/>
    <property type="evidence" value="ECO:0007669"/>
    <property type="project" value="TreeGrafter"/>
</dbReference>
<evidence type="ECO:0000256" key="1">
    <source>
        <dbReference type="ARBA" id="ARBA00006347"/>
    </source>
</evidence>
<dbReference type="PRINTS" id="PR00421">
    <property type="entry name" value="THIOREDOXIN"/>
</dbReference>
<proteinExistence type="inferred from homology"/>
<evidence type="ECO:0000313" key="4">
    <source>
        <dbReference type="EMBL" id="CAE0642976.1"/>
    </source>
</evidence>
<gene>
    <name evidence="4" type="ORF">HAKA00212_LOCUS21834</name>
</gene>
<sequence length="331" mass="37177">MLPMTIAASCPKWRLTLLLFVMSMCSFGYSDFVKILTSADFDETVAAQKITLVKFYAPWCGHCKNMAPAFEAAAAELADTEGALLAKVDMTQPENKVFAERYGVRGYPTLKLFRGDPDAPEPYQGARTQESLVSVTRRILSGESQVDPALQEKERRAEEWKAKDEEKKRAKREEKRAKRKKEKKEKNTIDPEVMRLAHEKLLESKADSKFKTLTAANFDETVAAHKVAVVAFLYHPDIRSNLELSTNLLDAAEELAQTKDALVAEIDVSDPESKAITQRFSIMGYPSVTVFRGDPTEQPEVLKKGKKLDKESIIAAVRRQLAVHEEVHSEL</sequence>
<name>A0A7S3Y7A5_HETAK</name>
<dbReference type="PROSITE" id="PS00194">
    <property type="entry name" value="THIOREDOXIN_1"/>
    <property type="match status" value="1"/>
</dbReference>
<accession>A0A7S3Y7A5</accession>
<dbReference type="InterPro" id="IPR013766">
    <property type="entry name" value="Thioredoxin_domain"/>
</dbReference>
<protein>
    <recommendedName>
        <fullName evidence="3">Thioredoxin domain-containing protein</fullName>
    </recommendedName>
</protein>
<dbReference type="PROSITE" id="PS51352">
    <property type="entry name" value="THIOREDOXIN_2"/>
    <property type="match status" value="1"/>
</dbReference>
<dbReference type="PANTHER" id="PTHR45672">
    <property type="entry name" value="PROTEIN DISULFIDE-ISOMERASE C17H9.14C-RELATED"/>
    <property type="match status" value="1"/>
</dbReference>
<dbReference type="Pfam" id="PF00085">
    <property type="entry name" value="Thioredoxin"/>
    <property type="match status" value="1"/>
</dbReference>
<feature type="domain" description="Thioredoxin" evidence="3">
    <location>
        <begin position="4"/>
        <end position="141"/>
    </location>
</feature>
<dbReference type="GO" id="GO:0003756">
    <property type="term" value="F:protein disulfide isomerase activity"/>
    <property type="evidence" value="ECO:0007669"/>
    <property type="project" value="TreeGrafter"/>
</dbReference>
<feature type="compositionally biased region" description="Basic and acidic residues" evidence="2">
    <location>
        <begin position="150"/>
        <end position="176"/>
    </location>
</feature>
<evidence type="ECO:0000256" key="2">
    <source>
        <dbReference type="SAM" id="MobiDB-lite"/>
    </source>
</evidence>
<reference evidence="4" key="1">
    <citation type="submission" date="2021-01" db="EMBL/GenBank/DDBJ databases">
        <authorList>
            <person name="Corre E."/>
            <person name="Pelletier E."/>
            <person name="Niang G."/>
            <person name="Scheremetjew M."/>
            <person name="Finn R."/>
            <person name="Kale V."/>
            <person name="Holt S."/>
            <person name="Cochrane G."/>
            <person name="Meng A."/>
            <person name="Brown T."/>
            <person name="Cohen L."/>
        </authorList>
    </citation>
    <scope>NUCLEOTIDE SEQUENCE</scope>
    <source>
        <strain evidence="4">CCMP3107</strain>
    </source>
</reference>
<dbReference type="InterPro" id="IPR051063">
    <property type="entry name" value="PDI"/>
</dbReference>
<dbReference type="InterPro" id="IPR017937">
    <property type="entry name" value="Thioredoxin_CS"/>
</dbReference>
<dbReference type="AlphaFoldDB" id="A0A7S3Y7A5"/>
<dbReference type="InterPro" id="IPR036249">
    <property type="entry name" value="Thioredoxin-like_sf"/>
</dbReference>
<dbReference type="EMBL" id="HBIU01049092">
    <property type="protein sequence ID" value="CAE0642976.1"/>
    <property type="molecule type" value="Transcribed_RNA"/>
</dbReference>
<feature type="region of interest" description="Disordered" evidence="2">
    <location>
        <begin position="144"/>
        <end position="187"/>
    </location>
</feature>
<organism evidence="4">
    <name type="scientific">Heterosigma akashiwo</name>
    <name type="common">Chromophytic alga</name>
    <name type="synonym">Heterosigma carterae</name>
    <dbReference type="NCBI Taxonomy" id="2829"/>
    <lineage>
        <taxon>Eukaryota</taxon>
        <taxon>Sar</taxon>
        <taxon>Stramenopiles</taxon>
        <taxon>Ochrophyta</taxon>
        <taxon>Raphidophyceae</taxon>
        <taxon>Chattonellales</taxon>
        <taxon>Chattonellaceae</taxon>
        <taxon>Heterosigma</taxon>
    </lineage>
</organism>
<dbReference type="GO" id="GO:0006457">
    <property type="term" value="P:protein folding"/>
    <property type="evidence" value="ECO:0007669"/>
    <property type="project" value="TreeGrafter"/>
</dbReference>
<evidence type="ECO:0000259" key="3">
    <source>
        <dbReference type="PROSITE" id="PS51352"/>
    </source>
</evidence>